<reference evidence="6 7" key="1">
    <citation type="submission" date="2019-03" db="EMBL/GenBank/DDBJ databases">
        <title>Genomic Encyclopedia of Type Strains, Phase IV (KMG-IV): sequencing the most valuable type-strain genomes for metagenomic binning, comparative biology and taxonomic classification.</title>
        <authorList>
            <person name="Goeker M."/>
        </authorList>
    </citation>
    <scope>NUCLEOTIDE SEQUENCE [LARGE SCALE GENOMIC DNA]</scope>
    <source>
        <strain evidence="6 7">DSM 16998</strain>
    </source>
</reference>
<dbReference type="InParanoid" id="A0A4R6QN56"/>
<evidence type="ECO:0000313" key="6">
    <source>
        <dbReference type="EMBL" id="TDP64328.1"/>
    </source>
</evidence>
<dbReference type="NCBIfam" id="NF006829">
    <property type="entry name" value="PRK09352.1"/>
    <property type="match status" value="1"/>
</dbReference>
<feature type="domain" description="Beta-ketoacyl-[acyl-carrier-protein] synthase III N-terminal" evidence="5">
    <location>
        <begin position="114"/>
        <end position="193"/>
    </location>
</feature>
<proteinExistence type="predicted"/>
<dbReference type="Pfam" id="PF08541">
    <property type="entry name" value="ACP_syn_III_C"/>
    <property type="match status" value="1"/>
</dbReference>
<organism evidence="6 7">
    <name type="scientific">Roseateles toxinivorans</name>
    <dbReference type="NCBI Taxonomy" id="270368"/>
    <lineage>
        <taxon>Bacteria</taxon>
        <taxon>Pseudomonadati</taxon>
        <taxon>Pseudomonadota</taxon>
        <taxon>Betaproteobacteria</taxon>
        <taxon>Burkholderiales</taxon>
        <taxon>Sphaerotilaceae</taxon>
        <taxon>Roseateles</taxon>
    </lineage>
</organism>
<evidence type="ECO:0000256" key="2">
    <source>
        <dbReference type="ARBA" id="ARBA00023315"/>
    </source>
</evidence>
<name>A0A4R6QN56_9BURK</name>
<sequence>MTVLNPHLPAVSIIGVGHHLPAQFEDNESLCRNLDVTPEWIVEKTGIERRYIAAPDDTAWGYSVAAAQRALEMAGVSAEQLGMIICCTFSGDYQFPPLSAKVAQQLGAKNAQIYDLQANCSGFVAGLTSASDRMRVDPTVGYTLVIGVEFCSRYIDRTDANTAIYLSDGAGAAVLGPAEPGQGIQASAFHTDPSNYEAVRLRGGGAAFPNNGRPFDAAVDLMEMNGIATWKQAITHLPPTIRKACAKAGIDVKALDFMVFHQANLRLIEYLVRKMGLGLEKTYTNVATVGNSGSASLAIALSEAVRAGHIKNGDMVALAGVGAGFNFAASVWRWTLGARAERRAAPKPAPVPSGDRPMYPSDEGPL</sequence>
<dbReference type="GO" id="GO:0044550">
    <property type="term" value="P:secondary metabolite biosynthetic process"/>
    <property type="evidence" value="ECO:0007669"/>
    <property type="project" value="TreeGrafter"/>
</dbReference>
<evidence type="ECO:0000259" key="4">
    <source>
        <dbReference type="Pfam" id="PF08541"/>
    </source>
</evidence>
<evidence type="ECO:0000256" key="1">
    <source>
        <dbReference type="ARBA" id="ARBA00022679"/>
    </source>
</evidence>
<dbReference type="Pfam" id="PF08545">
    <property type="entry name" value="ACP_syn_III"/>
    <property type="match status" value="1"/>
</dbReference>
<dbReference type="EMBL" id="SNXS01000004">
    <property type="protein sequence ID" value="TDP64328.1"/>
    <property type="molecule type" value="Genomic_DNA"/>
</dbReference>
<dbReference type="SUPFAM" id="SSF53901">
    <property type="entry name" value="Thiolase-like"/>
    <property type="match status" value="1"/>
</dbReference>
<keyword evidence="2" id="KW-0012">Acyltransferase</keyword>
<dbReference type="GO" id="GO:0004315">
    <property type="term" value="F:3-oxoacyl-[acyl-carrier-protein] synthase activity"/>
    <property type="evidence" value="ECO:0007669"/>
    <property type="project" value="InterPro"/>
</dbReference>
<evidence type="ECO:0000259" key="5">
    <source>
        <dbReference type="Pfam" id="PF08545"/>
    </source>
</evidence>
<gene>
    <name evidence="6" type="ORF">DES47_104618</name>
</gene>
<feature type="domain" description="Beta-ketoacyl-[acyl-carrier-protein] synthase III C-terminal" evidence="4">
    <location>
        <begin position="245"/>
        <end position="334"/>
    </location>
</feature>
<dbReference type="InterPro" id="IPR016039">
    <property type="entry name" value="Thiolase-like"/>
</dbReference>
<dbReference type="OrthoDB" id="9815506at2"/>
<accession>A0A4R6QN56</accession>
<dbReference type="InterPro" id="IPR013751">
    <property type="entry name" value="ACP_syn_III_N"/>
</dbReference>
<dbReference type="AlphaFoldDB" id="A0A4R6QN56"/>
<keyword evidence="7" id="KW-1185">Reference proteome</keyword>
<evidence type="ECO:0000313" key="7">
    <source>
        <dbReference type="Proteomes" id="UP000295361"/>
    </source>
</evidence>
<dbReference type="InterPro" id="IPR013747">
    <property type="entry name" value="ACP_syn_III_C"/>
</dbReference>
<feature type="region of interest" description="Disordered" evidence="3">
    <location>
        <begin position="343"/>
        <end position="366"/>
    </location>
</feature>
<dbReference type="Proteomes" id="UP000295361">
    <property type="component" value="Unassembled WGS sequence"/>
</dbReference>
<dbReference type="RefSeq" id="WP_133702142.1">
    <property type="nucleotide sequence ID" value="NZ_SNXS01000004.1"/>
</dbReference>
<dbReference type="Gene3D" id="3.40.47.10">
    <property type="match status" value="1"/>
</dbReference>
<dbReference type="GO" id="GO:0006633">
    <property type="term" value="P:fatty acid biosynthetic process"/>
    <property type="evidence" value="ECO:0007669"/>
    <property type="project" value="InterPro"/>
</dbReference>
<protein>
    <submittedName>
        <fullName evidence="6">3-oxoacyl-[acyl-carrier-protein] synthase-3</fullName>
    </submittedName>
</protein>
<dbReference type="PANTHER" id="PTHR34069">
    <property type="entry name" value="3-OXOACYL-[ACYL-CARRIER-PROTEIN] SYNTHASE 3"/>
    <property type="match status" value="1"/>
</dbReference>
<dbReference type="PANTHER" id="PTHR34069:SF2">
    <property type="entry name" value="BETA-KETOACYL-[ACYL-CARRIER-PROTEIN] SYNTHASE III"/>
    <property type="match status" value="1"/>
</dbReference>
<keyword evidence="1" id="KW-0808">Transferase</keyword>
<evidence type="ECO:0000256" key="3">
    <source>
        <dbReference type="SAM" id="MobiDB-lite"/>
    </source>
</evidence>
<comment type="caution">
    <text evidence="6">The sequence shown here is derived from an EMBL/GenBank/DDBJ whole genome shotgun (WGS) entry which is preliminary data.</text>
</comment>
<dbReference type="CDD" id="cd00830">
    <property type="entry name" value="KAS_III"/>
    <property type="match status" value="1"/>
</dbReference>